<evidence type="ECO:0000256" key="1">
    <source>
        <dbReference type="SAM" id="MobiDB-lite"/>
    </source>
</evidence>
<organism evidence="2 3">
    <name type="scientific">Rhizocola hellebori</name>
    <dbReference type="NCBI Taxonomy" id="1392758"/>
    <lineage>
        <taxon>Bacteria</taxon>
        <taxon>Bacillati</taxon>
        <taxon>Actinomycetota</taxon>
        <taxon>Actinomycetes</taxon>
        <taxon>Micromonosporales</taxon>
        <taxon>Micromonosporaceae</taxon>
        <taxon>Rhizocola</taxon>
    </lineage>
</organism>
<feature type="compositionally biased region" description="Basic and acidic residues" evidence="1">
    <location>
        <begin position="52"/>
        <end position="71"/>
    </location>
</feature>
<proteinExistence type="predicted"/>
<dbReference type="Proteomes" id="UP000612899">
    <property type="component" value="Unassembled WGS sequence"/>
</dbReference>
<keyword evidence="3" id="KW-1185">Reference proteome</keyword>
<accession>A0A8J3QBF0</accession>
<protein>
    <submittedName>
        <fullName evidence="2">Uncharacterized protein</fullName>
    </submittedName>
</protein>
<feature type="region of interest" description="Disordered" evidence="1">
    <location>
        <begin position="47"/>
        <end position="99"/>
    </location>
</feature>
<reference evidence="2" key="1">
    <citation type="submission" date="2021-01" db="EMBL/GenBank/DDBJ databases">
        <title>Whole genome shotgun sequence of Rhizocola hellebori NBRC 109834.</title>
        <authorList>
            <person name="Komaki H."/>
            <person name="Tamura T."/>
        </authorList>
    </citation>
    <scope>NUCLEOTIDE SEQUENCE</scope>
    <source>
        <strain evidence="2">NBRC 109834</strain>
    </source>
</reference>
<dbReference type="AlphaFoldDB" id="A0A8J3QBF0"/>
<dbReference type="EMBL" id="BONY01000037">
    <property type="protein sequence ID" value="GIH07486.1"/>
    <property type="molecule type" value="Genomic_DNA"/>
</dbReference>
<evidence type="ECO:0000313" key="2">
    <source>
        <dbReference type="EMBL" id="GIH07486.1"/>
    </source>
</evidence>
<gene>
    <name evidence="2" type="ORF">Rhe02_55530</name>
</gene>
<name>A0A8J3QBF0_9ACTN</name>
<sequence length="99" mass="11158">MGTHRAPRGTTTQRGYGVNHVELREQWRPHVEAGRVSCARCKLPIKPGEPWDLGHDDHDRTKYRGPEHAECNRGASKRVTDAITPAIDPPATLDPKWDE</sequence>
<comment type="caution">
    <text evidence="2">The sequence shown here is derived from an EMBL/GenBank/DDBJ whole genome shotgun (WGS) entry which is preliminary data.</text>
</comment>
<evidence type="ECO:0000313" key="3">
    <source>
        <dbReference type="Proteomes" id="UP000612899"/>
    </source>
</evidence>